<dbReference type="GO" id="GO:0005524">
    <property type="term" value="F:ATP binding"/>
    <property type="evidence" value="ECO:0007669"/>
    <property type="project" value="UniProtKB-KW"/>
</dbReference>
<keyword evidence="2" id="KW-0067">ATP-binding</keyword>
<dbReference type="SUPFAM" id="SSF56801">
    <property type="entry name" value="Acetyl-CoA synthetase-like"/>
    <property type="match status" value="1"/>
</dbReference>
<dbReference type="InterPro" id="IPR020845">
    <property type="entry name" value="AMP-binding_CS"/>
</dbReference>
<evidence type="ECO:0000259" key="3">
    <source>
        <dbReference type="Pfam" id="PF00501"/>
    </source>
</evidence>
<accession>A0A0H5C9S4</accession>
<dbReference type="PROSITE" id="PS00455">
    <property type="entry name" value="AMP_BINDING"/>
    <property type="match status" value="1"/>
</dbReference>
<name>A0A0H5C9S4_CYBJN</name>
<evidence type="ECO:0000256" key="2">
    <source>
        <dbReference type="ARBA" id="ARBA00022840"/>
    </source>
</evidence>
<dbReference type="AlphaFoldDB" id="A0A0H5C9S4"/>
<reference evidence="5" key="1">
    <citation type="journal article" date="2015" name="J. Biotechnol.">
        <title>The structure of the Cyberlindnera jadinii genome and its relation to Candida utilis analyzed by the occurrence of single nucleotide polymorphisms.</title>
        <authorList>
            <person name="Rupp O."/>
            <person name="Brinkrolf K."/>
            <person name="Buerth C."/>
            <person name="Kunigo M."/>
            <person name="Schneider J."/>
            <person name="Jaenicke S."/>
            <person name="Goesmann A."/>
            <person name="Puehler A."/>
            <person name="Jaeger K.-E."/>
            <person name="Ernst J.F."/>
        </authorList>
    </citation>
    <scope>NUCLEOTIDE SEQUENCE [LARGE SCALE GENOMIC DNA]</scope>
    <source>
        <strain evidence="5">ATCC 18201 / CBS 1600 / BCRC 20928 / JCM 3617 / NBRC 0987 / NRRL Y-1542</strain>
    </source>
</reference>
<evidence type="ECO:0000256" key="1">
    <source>
        <dbReference type="ARBA" id="ARBA00022741"/>
    </source>
</evidence>
<dbReference type="PANTHER" id="PTHR43272">
    <property type="entry name" value="LONG-CHAIN-FATTY-ACID--COA LIGASE"/>
    <property type="match status" value="1"/>
</dbReference>
<dbReference type="EMBL" id="CDQK01000007">
    <property type="protein sequence ID" value="CEP25191.1"/>
    <property type="molecule type" value="Genomic_DNA"/>
</dbReference>
<evidence type="ECO:0000313" key="4">
    <source>
        <dbReference type="EMBL" id="CEP25191.1"/>
    </source>
</evidence>
<dbReference type="GO" id="GO:0005783">
    <property type="term" value="C:endoplasmic reticulum"/>
    <property type="evidence" value="ECO:0007669"/>
    <property type="project" value="TreeGrafter"/>
</dbReference>
<keyword evidence="1" id="KW-0547">Nucleotide-binding</keyword>
<protein>
    <recommendedName>
        <fullName evidence="3">AMP-dependent synthetase/ligase domain-containing protein</fullName>
    </recommendedName>
</protein>
<gene>
    <name evidence="4" type="ORF">BN1211_6200</name>
</gene>
<dbReference type="GO" id="GO:0004467">
    <property type="term" value="F:long-chain fatty acid-CoA ligase activity"/>
    <property type="evidence" value="ECO:0007669"/>
    <property type="project" value="TreeGrafter"/>
</dbReference>
<dbReference type="Pfam" id="PF00501">
    <property type="entry name" value="AMP-binding"/>
    <property type="match status" value="1"/>
</dbReference>
<dbReference type="InterPro" id="IPR042099">
    <property type="entry name" value="ANL_N_sf"/>
</dbReference>
<dbReference type="GO" id="GO:0016020">
    <property type="term" value="C:membrane"/>
    <property type="evidence" value="ECO:0007669"/>
    <property type="project" value="TreeGrafter"/>
</dbReference>
<evidence type="ECO:0000313" key="5">
    <source>
        <dbReference type="Proteomes" id="UP000038830"/>
    </source>
</evidence>
<organism evidence="4 5">
    <name type="scientific">Cyberlindnera jadinii (strain ATCC 18201 / CBS 1600 / BCRC 20928 / JCM 3617 / NBRC 0987 / NRRL Y-1542)</name>
    <name type="common">Torula yeast</name>
    <name type="synonym">Candida utilis</name>
    <dbReference type="NCBI Taxonomy" id="983966"/>
    <lineage>
        <taxon>Eukaryota</taxon>
        <taxon>Fungi</taxon>
        <taxon>Dikarya</taxon>
        <taxon>Ascomycota</taxon>
        <taxon>Saccharomycotina</taxon>
        <taxon>Saccharomycetes</taxon>
        <taxon>Phaffomycetales</taxon>
        <taxon>Phaffomycetaceae</taxon>
        <taxon>Cyberlindnera</taxon>
    </lineage>
</organism>
<dbReference type="Gene3D" id="3.40.50.12780">
    <property type="entry name" value="N-terminal domain of ligase-like"/>
    <property type="match status" value="1"/>
</dbReference>
<proteinExistence type="predicted"/>
<dbReference type="PANTHER" id="PTHR43272:SF33">
    <property type="entry name" value="AMP-BINDING DOMAIN-CONTAINING PROTEIN-RELATED"/>
    <property type="match status" value="1"/>
</dbReference>
<dbReference type="Proteomes" id="UP000038830">
    <property type="component" value="Unassembled WGS sequence"/>
</dbReference>
<sequence length="718" mass="80361">MSSFTSLLKREECYNKEGKFDLDLLKANTPLPTIKAPHKQTYRVPGSEKPGYSSAYRSSHLPVGQPLVDKVAPGFDTVLSVMEHAFAHYPDRPCLGTRLLKKDGSDYEDHFTYATYREVQEKRNRIGSGIRTLVGRDEKFVVGLYSSNRPEWVVTMLATQAYDLIYTALYDTLGPTTSAYILNFTETPLLVVSKEKLRSIFQLKKNNGLPHLKFVVVMEPLDLEKDFGLVQVAESRGVRILDFNQLENIGRLNPLPVIKARPESTFGISFTSGTTGNPKGVEITQSMTAAFVAFSISSVYVTVKPEDQIRVFGFLPLAHIYEVCNLSMQLTTGCSIAFPPDPSPLKLVENLAIVKPHIVCLVPRVYTKMEASLKEAMSSSFVGRQLLKGIESKIEQSTDDGLPHSILLDSLALKGVRKKLGVSETSILISGSAPIGSETVDFLRSSLGTGFSQGYGLTESTSGISVSSPFDKEVTCGGIAITTEFRLRALPQMNYHTHDEKGVELDEPQGELLLRGPQIFPRYFKNPEATKDTFDEDGWFKTGDVARRDSRGRITIIDRVKNFFKLAQGEYITPERVENAYLAVTPFLTQIYVHGDSMKTFLVAIVGVEPEAFKTHLSRHRKTHHLARLPIEQVLEKVNNSPEIKKFILHKLDDNVKHEGLQGFEKLHNVKFMIEPLKISDDTITPTLKIKRNIAAKFFKDSFEQLYKEGSLLKNNKL</sequence>
<feature type="domain" description="AMP-dependent synthetase/ligase" evidence="3">
    <location>
        <begin position="83"/>
        <end position="524"/>
    </location>
</feature>
<dbReference type="InterPro" id="IPR000873">
    <property type="entry name" value="AMP-dep_synth/lig_dom"/>
</dbReference>